<sequence length="136" mass="15366">MLGWLTSWISFPISLYMDREIYNLIWITIYIHGALTLAIYIGLFCFLAAVRAKGRADTPLMIPVPLQSDAMKLHTPAVAKPILKKNPADVPNPSQNKIQTPNYQANENIIPEWSPNHTQDLRQIGEQAKNRSVRNG</sequence>
<name>A0A9W9PC64_9EURO</name>
<keyword evidence="1" id="KW-0812">Transmembrane</keyword>
<dbReference type="EMBL" id="JAPQKS010000003">
    <property type="protein sequence ID" value="KAJ5240207.1"/>
    <property type="molecule type" value="Genomic_DNA"/>
</dbReference>
<organism evidence="2 3">
    <name type="scientific">Penicillium chermesinum</name>
    <dbReference type="NCBI Taxonomy" id="63820"/>
    <lineage>
        <taxon>Eukaryota</taxon>
        <taxon>Fungi</taxon>
        <taxon>Dikarya</taxon>
        <taxon>Ascomycota</taxon>
        <taxon>Pezizomycotina</taxon>
        <taxon>Eurotiomycetes</taxon>
        <taxon>Eurotiomycetidae</taxon>
        <taxon>Eurotiales</taxon>
        <taxon>Aspergillaceae</taxon>
        <taxon>Penicillium</taxon>
    </lineage>
</organism>
<comment type="caution">
    <text evidence="2">The sequence shown here is derived from an EMBL/GenBank/DDBJ whole genome shotgun (WGS) entry which is preliminary data.</text>
</comment>
<dbReference type="Proteomes" id="UP001150941">
    <property type="component" value="Unassembled WGS sequence"/>
</dbReference>
<reference evidence="2" key="2">
    <citation type="journal article" date="2023" name="IMA Fungus">
        <title>Comparative genomic study of the Penicillium genus elucidates a diverse pangenome and 15 lateral gene transfer events.</title>
        <authorList>
            <person name="Petersen C."/>
            <person name="Sorensen T."/>
            <person name="Nielsen M.R."/>
            <person name="Sondergaard T.E."/>
            <person name="Sorensen J.L."/>
            <person name="Fitzpatrick D.A."/>
            <person name="Frisvad J.C."/>
            <person name="Nielsen K.L."/>
        </authorList>
    </citation>
    <scope>NUCLEOTIDE SEQUENCE</scope>
    <source>
        <strain evidence="2">IBT 19713</strain>
    </source>
</reference>
<reference evidence="2" key="1">
    <citation type="submission" date="2022-11" db="EMBL/GenBank/DDBJ databases">
        <authorList>
            <person name="Petersen C."/>
        </authorList>
    </citation>
    <scope>NUCLEOTIDE SEQUENCE</scope>
    <source>
        <strain evidence="2">IBT 19713</strain>
    </source>
</reference>
<dbReference type="RefSeq" id="XP_058333126.1">
    <property type="nucleotide sequence ID" value="XM_058474123.1"/>
</dbReference>
<accession>A0A9W9PC64</accession>
<keyword evidence="3" id="KW-1185">Reference proteome</keyword>
<evidence type="ECO:0000313" key="2">
    <source>
        <dbReference type="EMBL" id="KAJ5240207.1"/>
    </source>
</evidence>
<evidence type="ECO:0000313" key="3">
    <source>
        <dbReference type="Proteomes" id="UP001150941"/>
    </source>
</evidence>
<keyword evidence="1" id="KW-1133">Transmembrane helix</keyword>
<proteinExistence type="predicted"/>
<evidence type="ECO:0000256" key="1">
    <source>
        <dbReference type="SAM" id="Phobius"/>
    </source>
</evidence>
<keyword evidence="1" id="KW-0472">Membrane</keyword>
<feature type="transmembrane region" description="Helical" evidence="1">
    <location>
        <begin position="24"/>
        <end position="50"/>
    </location>
</feature>
<dbReference type="GeneID" id="83201426"/>
<dbReference type="AlphaFoldDB" id="A0A9W9PC64"/>
<gene>
    <name evidence="2" type="ORF">N7468_004826</name>
</gene>
<protein>
    <submittedName>
        <fullName evidence="2">Uncharacterized protein</fullName>
    </submittedName>
</protein>